<sequence length="845" mass="96517">MKPDQALFDFEKMVIHSLDIIGSIDLNGYIRYVSDISEDILGYQSSEMIDHHYSDFLHPDDLLDTEQTVRTFYDTPEKTSFENRYIHKEGHIVPIRWYGVWSEDNTLYCVGRDMTKQRKSQSRLEESEQRYRVLFDNNPDVVFIENKEGLVTEANQQLVKSLRVSEAQLINCPASSFLPPDMAAVNERYLQQALMGNSLRFEFEFEINGETRIYDTIKYPVIVKDEVVCVQTIAKEITSLVHSYNTIKRQAKRLSNIFESITNAFFTLDKEWKFSYINCEAERLLAIERAFYIGENAWQKFPIEENGVFYRHYHHAVATGKAVQFEAYYSGTDVWLDVRAFPSEEGISVYFDDITEKVKARQELEKLSLVASKTTNGVIITNRARRIEWVNEGFTRLTGYRLEEVRGQIPSDFLHGQKTDKKAFEVVKDKMEGGEPVSFEILNYRKNGEELWLSVQVNPTYDGNGGILGFVTVQTDITDRVNSQQELEKLSLVASSTDNGVIITDACGLTEWVNEGFTKTTGYTLSEIAGRKPGELLQGEETEEATVSMMREKLKLGVHFNAMLINYKKSGEKFWVSMDITPVYDTVGTVRQFIAILKDITFRKEAETSLLKMTQDLYAKNSDQQQFTYLVSHNLRAPVANAMGLANLLTKLDKNSELYDKSLSVLNQSILQLDTVLKDINTILTIRDSNGNMDQEQVSINAVLEQVLSSLQEPFQKCGGEFVNRLEEGISVKANKAYVYSIFYNFLSNAIKYRSEERALVVRVKSFGNTSKGTLISFSDNGSGFDMKKANNNIFKLYKRFHVDKKGRGIGLYLVKSHLEAMGGHVEVTSKIGFGTRFLIYLPKI</sequence>
<dbReference type="InterPro" id="IPR005467">
    <property type="entry name" value="His_kinase_dom"/>
</dbReference>
<dbReference type="InterPro" id="IPR013655">
    <property type="entry name" value="PAS_fold_3"/>
</dbReference>
<dbReference type="SMART" id="SM00387">
    <property type="entry name" value="HATPase_c"/>
    <property type="match status" value="1"/>
</dbReference>
<organism evidence="9 10">
    <name type="scientific">Pontibacter diazotrophicus</name>
    <dbReference type="NCBI Taxonomy" id="1400979"/>
    <lineage>
        <taxon>Bacteria</taxon>
        <taxon>Pseudomonadati</taxon>
        <taxon>Bacteroidota</taxon>
        <taxon>Cytophagia</taxon>
        <taxon>Cytophagales</taxon>
        <taxon>Hymenobacteraceae</taxon>
        <taxon>Pontibacter</taxon>
    </lineage>
</organism>
<dbReference type="PROSITE" id="PS50109">
    <property type="entry name" value="HIS_KIN"/>
    <property type="match status" value="1"/>
</dbReference>
<dbReference type="PANTHER" id="PTHR43304:SF1">
    <property type="entry name" value="PAC DOMAIN-CONTAINING PROTEIN"/>
    <property type="match status" value="1"/>
</dbReference>
<dbReference type="Pfam" id="PF08447">
    <property type="entry name" value="PAS_3"/>
    <property type="match status" value="1"/>
</dbReference>
<reference evidence="10" key="1">
    <citation type="submission" date="2018-08" db="EMBL/GenBank/DDBJ databases">
        <authorList>
            <person name="Liu Z.-W."/>
            <person name="Du Z.-J."/>
        </authorList>
    </citation>
    <scope>NUCLEOTIDE SEQUENCE [LARGE SCALE GENOMIC DNA]</scope>
    <source>
        <strain evidence="10">H4X</strain>
    </source>
</reference>
<dbReference type="InterPro" id="IPR000014">
    <property type="entry name" value="PAS"/>
</dbReference>
<dbReference type="OrthoDB" id="9766459at2"/>
<dbReference type="SUPFAM" id="SSF55874">
    <property type="entry name" value="ATPase domain of HSP90 chaperone/DNA topoisomerase II/histidine kinase"/>
    <property type="match status" value="1"/>
</dbReference>
<protein>
    <recommendedName>
        <fullName evidence="2">histidine kinase</fullName>
        <ecNumber evidence="2">2.7.13.3</ecNumber>
    </recommendedName>
</protein>
<dbReference type="PRINTS" id="PR00344">
    <property type="entry name" value="BCTRLSENSOR"/>
</dbReference>
<accession>A0A3D8LCI7</accession>
<evidence type="ECO:0000313" key="9">
    <source>
        <dbReference type="EMBL" id="RDV15006.1"/>
    </source>
</evidence>
<evidence type="ECO:0000256" key="4">
    <source>
        <dbReference type="ARBA" id="ARBA00022679"/>
    </source>
</evidence>
<feature type="domain" description="PAS" evidence="7">
    <location>
        <begin position="486"/>
        <end position="557"/>
    </location>
</feature>
<dbReference type="Pfam" id="PF13426">
    <property type="entry name" value="PAS_9"/>
    <property type="match status" value="2"/>
</dbReference>
<gene>
    <name evidence="9" type="ORF">DXT99_12040</name>
</gene>
<dbReference type="PANTHER" id="PTHR43304">
    <property type="entry name" value="PHYTOCHROME-LIKE PROTEIN CPH1"/>
    <property type="match status" value="1"/>
</dbReference>
<dbReference type="PROSITE" id="PS50112">
    <property type="entry name" value="PAS"/>
    <property type="match status" value="5"/>
</dbReference>
<comment type="catalytic activity">
    <reaction evidence="1">
        <text>ATP + protein L-histidine = ADP + protein N-phospho-L-histidine.</text>
        <dbReference type="EC" id="2.7.13.3"/>
    </reaction>
</comment>
<proteinExistence type="predicted"/>
<feature type="domain" description="Histidine kinase" evidence="6">
    <location>
        <begin position="630"/>
        <end position="845"/>
    </location>
</feature>
<feature type="domain" description="PAC" evidence="8">
    <location>
        <begin position="435"/>
        <end position="489"/>
    </location>
</feature>
<evidence type="ECO:0000313" key="10">
    <source>
        <dbReference type="Proteomes" id="UP000256708"/>
    </source>
</evidence>
<feature type="domain" description="PAS" evidence="7">
    <location>
        <begin position="250"/>
        <end position="320"/>
    </location>
</feature>
<dbReference type="InterPro" id="IPR003594">
    <property type="entry name" value="HATPase_dom"/>
</dbReference>
<comment type="caution">
    <text evidence="9">The sequence shown here is derived from an EMBL/GenBank/DDBJ whole genome shotgun (WGS) entry which is preliminary data.</text>
</comment>
<dbReference type="Gene3D" id="3.30.450.20">
    <property type="entry name" value="PAS domain"/>
    <property type="match status" value="5"/>
</dbReference>
<dbReference type="Proteomes" id="UP000256708">
    <property type="component" value="Unassembled WGS sequence"/>
</dbReference>
<dbReference type="SMART" id="SM00091">
    <property type="entry name" value="PAS"/>
    <property type="match status" value="5"/>
</dbReference>
<dbReference type="InterPro" id="IPR000700">
    <property type="entry name" value="PAS-assoc_C"/>
</dbReference>
<feature type="domain" description="PAS" evidence="7">
    <location>
        <begin position="24"/>
        <end position="76"/>
    </location>
</feature>
<dbReference type="GO" id="GO:0000155">
    <property type="term" value="F:phosphorelay sensor kinase activity"/>
    <property type="evidence" value="ECO:0007669"/>
    <property type="project" value="InterPro"/>
</dbReference>
<dbReference type="AlphaFoldDB" id="A0A3D8LCI7"/>
<dbReference type="InterPro" id="IPR013656">
    <property type="entry name" value="PAS_4"/>
</dbReference>
<evidence type="ECO:0000259" key="7">
    <source>
        <dbReference type="PROSITE" id="PS50112"/>
    </source>
</evidence>
<evidence type="ECO:0000256" key="1">
    <source>
        <dbReference type="ARBA" id="ARBA00000085"/>
    </source>
</evidence>
<evidence type="ECO:0000256" key="3">
    <source>
        <dbReference type="ARBA" id="ARBA00022553"/>
    </source>
</evidence>
<dbReference type="InterPro" id="IPR036097">
    <property type="entry name" value="HisK_dim/P_sf"/>
</dbReference>
<feature type="domain" description="PAS" evidence="7">
    <location>
        <begin position="127"/>
        <end position="197"/>
    </location>
</feature>
<dbReference type="EMBL" id="QRGR01000011">
    <property type="protein sequence ID" value="RDV15006.1"/>
    <property type="molecule type" value="Genomic_DNA"/>
</dbReference>
<feature type="domain" description="PAS" evidence="7">
    <location>
        <begin position="363"/>
        <end position="415"/>
    </location>
</feature>
<dbReference type="InterPro" id="IPR052162">
    <property type="entry name" value="Sensor_kinase/Photoreceptor"/>
</dbReference>
<dbReference type="Pfam" id="PF02518">
    <property type="entry name" value="HATPase_c"/>
    <property type="match status" value="1"/>
</dbReference>
<dbReference type="PROSITE" id="PS50113">
    <property type="entry name" value="PAC"/>
    <property type="match status" value="2"/>
</dbReference>
<evidence type="ECO:0000256" key="5">
    <source>
        <dbReference type="ARBA" id="ARBA00022777"/>
    </source>
</evidence>
<dbReference type="CDD" id="cd00130">
    <property type="entry name" value="PAS"/>
    <property type="match status" value="5"/>
</dbReference>
<keyword evidence="5 9" id="KW-0418">Kinase</keyword>
<name>A0A3D8LCI7_9BACT</name>
<dbReference type="SUPFAM" id="SSF47384">
    <property type="entry name" value="Homodimeric domain of signal transducing histidine kinase"/>
    <property type="match status" value="1"/>
</dbReference>
<dbReference type="Pfam" id="PF08448">
    <property type="entry name" value="PAS_4"/>
    <property type="match status" value="2"/>
</dbReference>
<keyword evidence="4" id="KW-0808">Transferase</keyword>
<feature type="domain" description="PAC" evidence="8">
    <location>
        <begin position="558"/>
        <end position="612"/>
    </location>
</feature>
<evidence type="ECO:0000256" key="2">
    <source>
        <dbReference type="ARBA" id="ARBA00012438"/>
    </source>
</evidence>
<dbReference type="InterPro" id="IPR001610">
    <property type="entry name" value="PAC"/>
</dbReference>
<dbReference type="EC" id="2.7.13.3" evidence="2"/>
<dbReference type="InterPro" id="IPR004358">
    <property type="entry name" value="Sig_transdc_His_kin-like_C"/>
</dbReference>
<dbReference type="SUPFAM" id="SSF55785">
    <property type="entry name" value="PYP-like sensor domain (PAS domain)"/>
    <property type="match status" value="5"/>
</dbReference>
<keyword evidence="3" id="KW-0597">Phosphoprotein</keyword>
<evidence type="ECO:0000259" key="8">
    <source>
        <dbReference type="PROSITE" id="PS50113"/>
    </source>
</evidence>
<dbReference type="Gene3D" id="3.30.565.10">
    <property type="entry name" value="Histidine kinase-like ATPase, C-terminal domain"/>
    <property type="match status" value="1"/>
</dbReference>
<dbReference type="InterPro" id="IPR036890">
    <property type="entry name" value="HATPase_C_sf"/>
</dbReference>
<keyword evidence="10" id="KW-1185">Reference proteome</keyword>
<evidence type="ECO:0000259" key="6">
    <source>
        <dbReference type="PROSITE" id="PS50109"/>
    </source>
</evidence>
<dbReference type="InterPro" id="IPR035965">
    <property type="entry name" value="PAS-like_dom_sf"/>
</dbReference>
<dbReference type="Gene3D" id="1.10.287.130">
    <property type="match status" value="1"/>
</dbReference>
<dbReference type="NCBIfam" id="TIGR00229">
    <property type="entry name" value="sensory_box"/>
    <property type="match status" value="5"/>
</dbReference>
<dbReference type="SMART" id="SM00086">
    <property type="entry name" value="PAC"/>
    <property type="match status" value="3"/>
</dbReference>